<gene>
    <name evidence="8" type="ORF">DGYR_LOCUS7913</name>
</gene>
<dbReference type="PANTHER" id="PTHR14453:SF67">
    <property type="entry name" value="POLY [ADP-RIBOSE] POLYMERASE"/>
    <property type="match status" value="1"/>
</dbReference>
<dbReference type="EC" id="2.4.2.-" evidence="6"/>
<evidence type="ECO:0000256" key="1">
    <source>
        <dbReference type="ARBA" id="ARBA00004123"/>
    </source>
</evidence>
<comment type="subcellular location">
    <subcellularLocation>
        <location evidence="1">Nucleus</location>
    </subcellularLocation>
</comment>
<dbReference type="OrthoDB" id="406099at2759"/>
<comment type="caution">
    <text evidence="8">The sequence shown here is derived from an EMBL/GenBank/DDBJ whole genome shotgun (WGS) entry which is preliminary data.</text>
</comment>
<name>A0A7I8VTU3_9ANNE</name>
<keyword evidence="3 6" id="KW-0808">Transferase</keyword>
<accession>A0A7I8VTU3</accession>
<evidence type="ECO:0000256" key="5">
    <source>
        <dbReference type="ARBA" id="ARBA00023242"/>
    </source>
</evidence>
<dbReference type="Gene3D" id="3.90.228.10">
    <property type="match status" value="1"/>
</dbReference>
<dbReference type="PANTHER" id="PTHR14453">
    <property type="entry name" value="PARP/ZINC FINGER CCCH TYPE DOMAIN CONTAINING PROTEIN"/>
    <property type="match status" value="1"/>
</dbReference>
<keyword evidence="2 6" id="KW-0328">Glycosyltransferase</keyword>
<dbReference type="PROSITE" id="PS51059">
    <property type="entry name" value="PARP_CATALYTIC"/>
    <property type="match status" value="1"/>
</dbReference>
<evidence type="ECO:0000256" key="4">
    <source>
        <dbReference type="ARBA" id="ARBA00023027"/>
    </source>
</evidence>
<sequence length="400" mass="46160">MMNNRGPLKIRVKRKLNSEDWYREKQSDLHNEFLLVRKEERDSIADNSIDKIMVDNNDSDITVVYEKKAEPHKVEVLVQPTSKAEKPVRKKKSIRRNKDICSARIKKEQLQELLENLQKPGPLVGGYVLNSSVMRCTNIARDFTEADAVKEVNRHCSDILHRRSKLVEILLEGDRSRSFFNKDFPFFKSLKIPKFWSKHPVELENNSRKSVYWSEVLAKSDEYKIISNLFLSTVDSCEVSTIYRIQNPFLWASYCSMKEQMLAENLPLNENLLFHGTTHEAAESIAREGFNRSYCGKNATMFGRGVYFAIDSCYSTNPLYSPPKEDGTSVMFLGRVLIGLSIQGDSGMKYPPRIADKTSKEFNPTQYNSTVNDMTFPGIYVVYKDCQAYPQYLIAFKRSK</sequence>
<protein>
    <recommendedName>
        <fullName evidence="6">Poly [ADP-ribose] polymerase</fullName>
        <shortName evidence="6">PARP</shortName>
        <ecNumber evidence="6">2.4.2.-</ecNumber>
    </recommendedName>
</protein>
<keyword evidence="5" id="KW-0539">Nucleus</keyword>
<evidence type="ECO:0000256" key="2">
    <source>
        <dbReference type="ARBA" id="ARBA00022676"/>
    </source>
</evidence>
<keyword evidence="9" id="KW-1185">Reference proteome</keyword>
<reference evidence="8 9" key="1">
    <citation type="submission" date="2020-08" db="EMBL/GenBank/DDBJ databases">
        <authorList>
            <person name="Hejnol A."/>
        </authorList>
    </citation>
    <scope>NUCLEOTIDE SEQUENCE [LARGE SCALE GENOMIC DNA]</scope>
</reference>
<evidence type="ECO:0000259" key="7">
    <source>
        <dbReference type="PROSITE" id="PS51059"/>
    </source>
</evidence>
<evidence type="ECO:0000256" key="6">
    <source>
        <dbReference type="RuleBase" id="RU362114"/>
    </source>
</evidence>
<feature type="domain" description="PARP catalytic" evidence="7">
    <location>
        <begin position="199"/>
        <end position="400"/>
    </location>
</feature>
<keyword evidence="4 6" id="KW-0520">NAD</keyword>
<dbReference type="Pfam" id="PF00644">
    <property type="entry name" value="PARP"/>
    <property type="match status" value="1"/>
</dbReference>
<dbReference type="CDD" id="cd01439">
    <property type="entry name" value="TCCD_inducible_PARP_like"/>
    <property type="match status" value="1"/>
</dbReference>
<dbReference type="EMBL" id="CAJFCJ010000011">
    <property type="protein sequence ID" value="CAD5119719.1"/>
    <property type="molecule type" value="Genomic_DNA"/>
</dbReference>
<dbReference type="GO" id="GO:0005634">
    <property type="term" value="C:nucleus"/>
    <property type="evidence" value="ECO:0007669"/>
    <property type="project" value="UniProtKB-SubCell"/>
</dbReference>
<dbReference type="InterPro" id="IPR012317">
    <property type="entry name" value="Poly(ADP-ribose)pol_cat_dom"/>
</dbReference>
<dbReference type="GO" id="GO:0003950">
    <property type="term" value="F:NAD+ poly-ADP-ribosyltransferase activity"/>
    <property type="evidence" value="ECO:0007669"/>
    <property type="project" value="UniProtKB-UniRule"/>
</dbReference>
<dbReference type="Proteomes" id="UP000549394">
    <property type="component" value="Unassembled WGS sequence"/>
</dbReference>
<evidence type="ECO:0000313" key="9">
    <source>
        <dbReference type="Proteomes" id="UP000549394"/>
    </source>
</evidence>
<dbReference type="GO" id="GO:0003714">
    <property type="term" value="F:transcription corepressor activity"/>
    <property type="evidence" value="ECO:0007669"/>
    <property type="project" value="TreeGrafter"/>
</dbReference>
<dbReference type="AlphaFoldDB" id="A0A7I8VTU3"/>
<dbReference type="GO" id="GO:0005737">
    <property type="term" value="C:cytoplasm"/>
    <property type="evidence" value="ECO:0007669"/>
    <property type="project" value="TreeGrafter"/>
</dbReference>
<evidence type="ECO:0000313" key="8">
    <source>
        <dbReference type="EMBL" id="CAD5119719.1"/>
    </source>
</evidence>
<proteinExistence type="predicted"/>
<evidence type="ECO:0000256" key="3">
    <source>
        <dbReference type="ARBA" id="ARBA00022679"/>
    </source>
</evidence>
<organism evidence="8 9">
    <name type="scientific">Dimorphilus gyrociliatus</name>
    <dbReference type="NCBI Taxonomy" id="2664684"/>
    <lineage>
        <taxon>Eukaryota</taxon>
        <taxon>Metazoa</taxon>
        <taxon>Spiralia</taxon>
        <taxon>Lophotrochozoa</taxon>
        <taxon>Annelida</taxon>
        <taxon>Polychaeta</taxon>
        <taxon>Polychaeta incertae sedis</taxon>
        <taxon>Dinophilidae</taxon>
        <taxon>Dimorphilus</taxon>
    </lineage>
</organism>
<dbReference type="SUPFAM" id="SSF56399">
    <property type="entry name" value="ADP-ribosylation"/>
    <property type="match status" value="1"/>
</dbReference>
<dbReference type="InterPro" id="IPR052056">
    <property type="entry name" value="Mono-ARTD/PARP"/>
</dbReference>
<dbReference type="GO" id="GO:0010629">
    <property type="term" value="P:negative regulation of gene expression"/>
    <property type="evidence" value="ECO:0007669"/>
    <property type="project" value="TreeGrafter"/>
</dbReference>